<feature type="transmembrane region" description="Helical" evidence="9">
    <location>
        <begin position="7"/>
        <end position="26"/>
    </location>
</feature>
<sequence length="713" mass="78482">MSLSGRILVGLLVGVVTGLFFGELVADLKLVGDIFVKLLQITVLPYIIVSLIAGFGRMQMQQARQLALRGTAVLLVIWGLALSLIFVAAMAFPDIETASFFSAPSRVEADQPDLLELYLPANIFYSLSNNLVPAVVLFSILVGVALIQLEDKSRILPVFDGLAEAMARINTAMVKLTPYGIFAIAAAAAGTMTIEELSRVQVYLVTYISLALLVTFWIFPGLVATLSGIPYREVLSSFRDALVTAFATGNQFVVLPQIAENAKQLLARHHAAGRDTESAVDIIVPVSFNFPSLGKLLVLLFVLFAAWFTDTQVAFLDRLALAFGGLFSLFGSINVAVPYMLNSLQIPSDMFQLFLVTGIVVGRFGAMLAALHIVVLAVIGPLAVAGRLRLRWMDLGRYLLVSAAALFAMVLVLQMYFRAFVPPPPPRDEVLSNIELLVQRVPARIVTDVPEASVTQLAGTRLDHILSTGALQVGYRPNNLPCSYITPKGDLVGFDVEMAHMLAQDLEVKLEFVPFEFDGLRRMLASGQIDIAMSCVASLPDRYADASFSRPYLDLAMAFVTRDHQREVFSDIQTLKAWDGLTIALVSSSYYEARLRRLLPDVRFVYLEAAEDFFTGRDQGAHALLLTEEEGAAYAYRYPHYGVVTTAKRVGMPAAYPVPKGDLEMVEFVSNWIQLKRSEGTIERLYHYWMRGGATADKTPRWSVIRDVLGWVD</sequence>
<dbReference type="InterPro" id="IPR001991">
    <property type="entry name" value="Na-dicarboxylate_symporter"/>
</dbReference>
<evidence type="ECO:0000256" key="8">
    <source>
        <dbReference type="ARBA" id="ARBA00023136"/>
    </source>
</evidence>
<evidence type="ECO:0000256" key="5">
    <source>
        <dbReference type="ARBA" id="ARBA00022692"/>
    </source>
</evidence>
<keyword evidence="4" id="KW-0813">Transport</keyword>
<evidence type="ECO:0000256" key="6">
    <source>
        <dbReference type="ARBA" id="ARBA00022729"/>
    </source>
</evidence>
<proteinExistence type="inferred from homology"/>
<keyword evidence="6" id="KW-0732">Signal</keyword>
<dbReference type="OrthoDB" id="9791339at2"/>
<dbReference type="CDD" id="cd13530">
    <property type="entry name" value="PBP2_peptides_like"/>
    <property type="match status" value="1"/>
</dbReference>
<organism evidence="11 12">
    <name type="scientific">Seongchinamella unica</name>
    <dbReference type="NCBI Taxonomy" id="2547392"/>
    <lineage>
        <taxon>Bacteria</taxon>
        <taxon>Pseudomonadati</taxon>
        <taxon>Pseudomonadota</taxon>
        <taxon>Gammaproteobacteria</taxon>
        <taxon>Cellvibrionales</taxon>
        <taxon>Halieaceae</taxon>
        <taxon>Seongchinamella</taxon>
    </lineage>
</organism>
<dbReference type="Pfam" id="PF00375">
    <property type="entry name" value="SDF"/>
    <property type="match status" value="1"/>
</dbReference>
<dbReference type="PANTHER" id="PTHR35936:SF19">
    <property type="entry name" value="AMINO-ACID-BINDING PROTEIN YXEM-RELATED"/>
    <property type="match status" value="1"/>
</dbReference>
<comment type="subcellular location">
    <subcellularLocation>
        <location evidence="2">Cell envelope</location>
    </subcellularLocation>
    <subcellularLocation>
        <location evidence="1">Membrane</location>
        <topology evidence="1">Multi-pass membrane protein</topology>
    </subcellularLocation>
</comment>
<feature type="domain" description="Solute-binding protein family 3/N-terminal" evidence="10">
    <location>
        <begin position="470"/>
        <end position="693"/>
    </location>
</feature>
<keyword evidence="5 9" id="KW-0812">Transmembrane</keyword>
<keyword evidence="12" id="KW-1185">Reference proteome</keyword>
<reference evidence="11 12" key="1">
    <citation type="submission" date="2019-03" db="EMBL/GenBank/DDBJ databases">
        <title>Seongchinamella monodicae gen. nov., sp. nov., a novel member of the Gammaproteobacteria isolated from a tidal mudflat of beach.</title>
        <authorList>
            <person name="Yang H.G."/>
            <person name="Kang J.W."/>
            <person name="Lee S.D."/>
        </authorList>
    </citation>
    <scope>NUCLEOTIDE SEQUENCE [LARGE SCALE GENOMIC DNA]</scope>
    <source>
        <strain evidence="11 12">GH4-78</strain>
    </source>
</reference>
<dbReference type="Gene3D" id="3.40.190.10">
    <property type="entry name" value="Periplasmic binding protein-like II"/>
    <property type="match status" value="2"/>
</dbReference>
<dbReference type="Gene3D" id="1.10.3860.10">
    <property type="entry name" value="Sodium:dicarboxylate symporter"/>
    <property type="match status" value="1"/>
</dbReference>
<dbReference type="PANTHER" id="PTHR35936">
    <property type="entry name" value="MEMBRANE-BOUND LYTIC MUREIN TRANSGLYCOSYLASE F"/>
    <property type="match status" value="1"/>
</dbReference>
<protein>
    <submittedName>
        <fullName evidence="11">Cation:dicarboxylase symporter family transporter</fullName>
    </submittedName>
</protein>
<evidence type="ECO:0000256" key="2">
    <source>
        <dbReference type="ARBA" id="ARBA00004196"/>
    </source>
</evidence>
<dbReference type="GO" id="GO:0015293">
    <property type="term" value="F:symporter activity"/>
    <property type="evidence" value="ECO:0007669"/>
    <property type="project" value="InterPro"/>
</dbReference>
<evidence type="ECO:0000256" key="1">
    <source>
        <dbReference type="ARBA" id="ARBA00004141"/>
    </source>
</evidence>
<dbReference type="GO" id="GO:0030313">
    <property type="term" value="C:cell envelope"/>
    <property type="evidence" value="ECO:0007669"/>
    <property type="project" value="UniProtKB-SubCell"/>
</dbReference>
<dbReference type="SUPFAM" id="SSF118215">
    <property type="entry name" value="Proton glutamate symport protein"/>
    <property type="match status" value="1"/>
</dbReference>
<dbReference type="InterPro" id="IPR036458">
    <property type="entry name" value="Na:dicarbo_symporter_sf"/>
</dbReference>
<evidence type="ECO:0000256" key="3">
    <source>
        <dbReference type="ARBA" id="ARBA00010333"/>
    </source>
</evidence>
<evidence type="ECO:0000313" key="12">
    <source>
        <dbReference type="Proteomes" id="UP000295554"/>
    </source>
</evidence>
<comment type="caution">
    <text evidence="11">The sequence shown here is derived from an EMBL/GenBank/DDBJ whole genome shotgun (WGS) entry which is preliminary data.</text>
</comment>
<gene>
    <name evidence="11" type="ORF">E2F43_00865</name>
</gene>
<feature type="transmembrane region" description="Helical" evidence="9">
    <location>
        <begin position="123"/>
        <end position="147"/>
    </location>
</feature>
<accession>A0A4R5LUF8</accession>
<feature type="transmembrane region" description="Helical" evidence="9">
    <location>
        <begin position="398"/>
        <end position="417"/>
    </location>
</feature>
<evidence type="ECO:0000313" key="11">
    <source>
        <dbReference type="EMBL" id="TDG14828.1"/>
    </source>
</evidence>
<dbReference type="Pfam" id="PF00497">
    <property type="entry name" value="SBP_bac_3"/>
    <property type="match status" value="1"/>
</dbReference>
<dbReference type="GO" id="GO:0016020">
    <property type="term" value="C:membrane"/>
    <property type="evidence" value="ECO:0007669"/>
    <property type="project" value="UniProtKB-SubCell"/>
</dbReference>
<evidence type="ECO:0000259" key="10">
    <source>
        <dbReference type="SMART" id="SM00062"/>
    </source>
</evidence>
<feature type="transmembrane region" description="Helical" evidence="9">
    <location>
        <begin position="320"/>
        <end position="341"/>
    </location>
</feature>
<evidence type="ECO:0000256" key="4">
    <source>
        <dbReference type="ARBA" id="ARBA00022448"/>
    </source>
</evidence>
<comment type="similarity">
    <text evidence="3">Belongs to the bacterial solute-binding protein 3 family.</text>
</comment>
<name>A0A4R5LUF8_9GAMM</name>
<dbReference type="AlphaFoldDB" id="A0A4R5LUF8"/>
<dbReference type="InterPro" id="IPR018313">
    <property type="entry name" value="SBP_3_CS"/>
</dbReference>
<evidence type="ECO:0000256" key="9">
    <source>
        <dbReference type="SAM" id="Phobius"/>
    </source>
</evidence>
<feature type="transmembrane region" description="Helical" evidence="9">
    <location>
        <begin position="353"/>
        <end position="386"/>
    </location>
</feature>
<evidence type="ECO:0000256" key="7">
    <source>
        <dbReference type="ARBA" id="ARBA00022989"/>
    </source>
</evidence>
<dbReference type="Proteomes" id="UP000295554">
    <property type="component" value="Unassembled WGS sequence"/>
</dbReference>
<keyword evidence="8 9" id="KW-0472">Membrane</keyword>
<dbReference type="RefSeq" id="WP_133208993.1">
    <property type="nucleotide sequence ID" value="NZ_SMSE01000001.1"/>
</dbReference>
<feature type="transmembrane region" description="Helical" evidence="9">
    <location>
        <begin position="200"/>
        <end position="229"/>
    </location>
</feature>
<keyword evidence="7 9" id="KW-1133">Transmembrane helix</keyword>
<dbReference type="EMBL" id="SMSE01000001">
    <property type="protein sequence ID" value="TDG14828.1"/>
    <property type="molecule type" value="Genomic_DNA"/>
</dbReference>
<feature type="transmembrane region" description="Helical" evidence="9">
    <location>
        <begin position="38"/>
        <end position="56"/>
    </location>
</feature>
<dbReference type="SMART" id="SM00062">
    <property type="entry name" value="PBPb"/>
    <property type="match status" value="1"/>
</dbReference>
<dbReference type="SUPFAM" id="SSF53850">
    <property type="entry name" value="Periplasmic binding protein-like II"/>
    <property type="match status" value="1"/>
</dbReference>
<feature type="transmembrane region" description="Helical" evidence="9">
    <location>
        <begin position="68"/>
        <end position="92"/>
    </location>
</feature>
<dbReference type="InterPro" id="IPR001638">
    <property type="entry name" value="Solute-binding_3/MltF_N"/>
</dbReference>
<feature type="transmembrane region" description="Helical" evidence="9">
    <location>
        <begin position="288"/>
        <end position="308"/>
    </location>
</feature>
<dbReference type="PROSITE" id="PS01039">
    <property type="entry name" value="SBP_BACTERIAL_3"/>
    <property type="match status" value="1"/>
</dbReference>